<reference evidence="2 3" key="1">
    <citation type="journal article" date="2014" name="Genome Announc.">
        <title>Draft genome sequences of eight enterohepatic helicobacter species isolated from both laboratory and wild rodents.</title>
        <authorList>
            <person name="Sheh A."/>
            <person name="Shen Z."/>
            <person name="Fox J.G."/>
        </authorList>
    </citation>
    <scope>NUCLEOTIDE SEQUENCE [LARGE SCALE GENOMIC DNA]</scope>
    <source>
        <strain evidence="2 3">Missouri</strain>
    </source>
</reference>
<dbReference type="Proteomes" id="UP000029870">
    <property type="component" value="Unassembled WGS sequence"/>
</dbReference>
<sequence length="395" mass="46345">MATYDENGNVIENEAQNTEIFIDTDNNFADHEYDTDGIIIEEDNTNDNEQVMDFTQFDDNHTTYDDYDDTSNEISSEVLEADKIAEQAKQNFETEFSDINDMIQQTQDSNIKEHDENTQDIATTTTIQPTATKEQEHEENKENHNNNNLDFLNKKVEKIENINDRDNLAYKTKEQFETEFSDINEILSLSNQLDNTLDNNMDNNPNNNKAETRDTQDLDKKPINLEKEKENLDRALDNLIKVRSFADLIRALYMLDEALFAIKDKRERPEKNKTIQLLKKGAKKGWQLTKEYAVIAIKEIAEKKRELDDYINTRKKEVEMQRNLSSQTKAYKLAISPKQKENHAIQMQKNMEYVNKELPDFRKNYPKTYERATETLKSYEKTKSKEKDVRKGRTL</sequence>
<gene>
    <name evidence="2" type="ORF">LS77_005970</name>
</gene>
<proteinExistence type="predicted"/>
<name>A0A6D2C9W7_9HELI</name>
<feature type="compositionally biased region" description="Low complexity" evidence="1">
    <location>
        <begin position="194"/>
        <end position="208"/>
    </location>
</feature>
<dbReference type="GeneID" id="60656725"/>
<evidence type="ECO:0000256" key="1">
    <source>
        <dbReference type="SAM" id="MobiDB-lite"/>
    </source>
</evidence>
<evidence type="ECO:0000313" key="3">
    <source>
        <dbReference type="Proteomes" id="UP000029870"/>
    </source>
</evidence>
<organism evidence="2 3">
    <name type="scientific">Helicobacter bilis</name>
    <dbReference type="NCBI Taxonomy" id="37372"/>
    <lineage>
        <taxon>Bacteria</taxon>
        <taxon>Pseudomonadati</taxon>
        <taxon>Campylobacterota</taxon>
        <taxon>Epsilonproteobacteria</taxon>
        <taxon>Campylobacterales</taxon>
        <taxon>Helicobacteraceae</taxon>
        <taxon>Helicobacter</taxon>
    </lineage>
</organism>
<dbReference type="RefSeq" id="WP_004087030.1">
    <property type="nucleotide sequence ID" value="NZ_JAERIZ010000019.1"/>
</dbReference>
<evidence type="ECO:0000313" key="2">
    <source>
        <dbReference type="EMBL" id="TLE04556.1"/>
    </source>
</evidence>
<dbReference type="EMBL" id="JRPH02000014">
    <property type="protein sequence ID" value="TLE04556.1"/>
    <property type="molecule type" value="Genomic_DNA"/>
</dbReference>
<accession>A0A6D2C9W7</accession>
<dbReference type="AlphaFoldDB" id="A0A6D2C9W7"/>
<protein>
    <submittedName>
        <fullName evidence="2">Uncharacterized protein</fullName>
    </submittedName>
</protein>
<comment type="caution">
    <text evidence="2">The sequence shown here is derived from an EMBL/GenBank/DDBJ whole genome shotgun (WGS) entry which is preliminary data.</text>
</comment>
<feature type="region of interest" description="Disordered" evidence="1">
    <location>
        <begin position="194"/>
        <end position="217"/>
    </location>
</feature>